<dbReference type="AlphaFoldDB" id="A0A0F9LJZ7"/>
<organism evidence="2">
    <name type="scientific">marine sediment metagenome</name>
    <dbReference type="NCBI Taxonomy" id="412755"/>
    <lineage>
        <taxon>unclassified sequences</taxon>
        <taxon>metagenomes</taxon>
        <taxon>ecological metagenomes</taxon>
    </lineage>
</organism>
<dbReference type="PANTHER" id="PTHR43228:SF1">
    <property type="entry name" value="TWO-COMPONENT RESPONSE REGULATOR ARR22"/>
    <property type="match status" value="1"/>
</dbReference>
<comment type="caution">
    <text evidence="2">The sequence shown here is derived from an EMBL/GenBank/DDBJ whole genome shotgun (WGS) entry which is preliminary data.</text>
</comment>
<dbReference type="GO" id="GO:0000160">
    <property type="term" value="P:phosphorelay signal transduction system"/>
    <property type="evidence" value="ECO:0007669"/>
    <property type="project" value="InterPro"/>
</dbReference>
<dbReference type="SMART" id="SM00448">
    <property type="entry name" value="REC"/>
    <property type="match status" value="1"/>
</dbReference>
<proteinExistence type="predicted"/>
<dbReference type="Pfam" id="PF00072">
    <property type="entry name" value="Response_reg"/>
    <property type="match status" value="1"/>
</dbReference>
<name>A0A0F9LJZ7_9ZZZZ</name>
<accession>A0A0F9LJZ7</accession>
<dbReference type="InterPro" id="IPR011006">
    <property type="entry name" value="CheY-like_superfamily"/>
</dbReference>
<dbReference type="SUPFAM" id="SSF52172">
    <property type="entry name" value="CheY-like"/>
    <property type="match status" value="1"/>
</dbReference>
<dbReference type="PANTHER" id="PTHR43228">
    <property type="entry name" value="TWO-COMPONENT RESPONSE REGULATOR"/>
    <property type="match status" value="1"/>
</dbReference>
<feature type="domain" description="Response regulatory" evidence="1">
    <location>
        <begin position="3"/>
        <end position="118"/>
    </location>
</feature>
<dbReference type="InterPro" id="IPR052048">
    <property type="entry name" value="ST_Response_Regulator"/>
</dbReference>
<dbReference type="PROSITE" id="PS50110">
    <property type="entry name" value="RESPONSE_REGULATORY"/>
    <property type="match status" value="1"/>
</dbReference>
<dbReference type="InterPro" id="IPR001789">
    <property type="entry name" value="Sig_transdc_resp-reg_receiver"/>
</dbReference>
<dbReference type="Gene3D" id="3.40.50.2300">
    <property type="match status" value="1"/>
</dbReference>
<reference evidence="2" key="1">
    <citation type="journal article" date="2015" name="Nature">
        <title>Complex archaea that bridge the gap between prokaryotes and eukaryotes.</title>
        <authorList>
            <person name="Spang A."/>
            <person name="Saw J.H."/>
            <person name="Jorgensen S.L."/>
            <person name="Zaremba-Niedzwiedzka K."/>
            <person name="Martijn J."/>
            <person name="Lind A.E."/>
            <person name="van Eijk R."/>
            <person name="Schleper C."/>
            <person name="Guy L."/>
            <person name="Ettema T.J."/>
        </authorList>
    </citation>
    <scope>NUCLEOTIDE SEQUENCE</scope>
</reference>
<evidence type="ECO:0000259" key="1">
    <source>
        <dbReference type="PROSITE" id="PS50110"/>
    </source>
</evidence>
<dbReference type="EMBL" id="LAZR01010879">
    <property type="protein sequence ID" value="KKM64555.1"/>
    <property type="molecule type" value="Genomic_DNA"/>
</dbReference>
<sequence>MASILLVEDEFSLVRLYELVLTSFGHEVIAVANNGEEAIQKYKDLPFKPDIIIMDYRMPLKNGIEATEEILEINKDALIIFASADKDVREKAAMMGVISFKTKPFSNEKLIRNIEKALKRTFSSNPA</sequence>
<gene>
    <name evidence="2" type="ORF">LCGC14_1500260</name>
</gene>
<evidence type="ECO:0000313" key="2">
    <source>
        <dbReference type="EMBL" id="KKM64555.1"/>
    </source>
</evidence>
<protein>
    <recommendedName>
        <fullName evidence="1">Response regulatory domain-containing protein</fullName>
    </recommendedName>
</protein>